<feature type="transmembrane region" description="Helical" evidence="20">
    <location>
        <begin position="37"/>
        <end position="58"/>
    </location>
</feature>
<feature type="transmembrane region" description="Helical" evidence="20">
    <location>
        <begin position="78"/>
        <end position="99"/>
    </location>
</feature>
<proteinExistence type="inferred from homology"/>
<evidence type="ECO:0000313" key="23">
    <source>
        <dbReference type="EMBL" id="ADI92915.1"/>
    </source>
</evidence>
<reference evidence="23" key="1">
    <citation type="journal article" date="2010" name="Mitochondrial DNA">
        <title>The mitochondrial genome of Opilio parietinus (Arachnida: Opiliones).</title>
        <authorList>
            <person name="Podsiadlowski L."/>
            <person name="Fahrein K."/>
        </authorList>
    </citation>
    <scope>NUCLEOTIDE SEQUENCE</scope>
</reference>
<dbReference type="PROSITE" id="PS51002">
    <property type="entry name" value="CYTB_NTER"/>
    <property type="match status" value="1"/>
</dbReference>
<dbReference type="CDD" id="cd00290">
    <property type="entry name" value="cytochrome_b_C"/>
    <property type="match status" value="1"/>
</dbReference>
<dbReference type="Pfam" id="PF00033">
    <property type="entry name" value="Cytochrome_B"/>
    <property type="match status" value="1"/>
</dbReference>
<dbReference type="FunFam" id="1.20.810.10:FF:000002">
    <property type="entry name" value="Cytochrome b"/>
    <property type="match status" value="1"/>
</dbReference>
<dbReference type="Gene3D" id="1.20.810.10">
    <property type="entry name" value="Cytochrome Bc1 Complex, Chain C"/>
    <property type="match status" value="1"/>
</dbReference>
<feature type="transmembrane region" description="Helical" evidence="20">
    <location>
        <begin position="111"/>
        <end position="134"/>
    </location>
</feature>
<dbReference type="GO" id="GO:0006122">
    <property type="term" value="P:mitochondrial electron transport, ubiquinol to cytochrome c"/>
    <property type="evidence" value="ECO:0007669"/>
    <property type="project" value="TreeGrafter"/>
</dbReference>
<evidence type="ECO:0000256" key="10">
    <source>
        <dbReference type="ARBA" id="ARBA00022792"/>
    </source>
</evidence>
<keyword evidence="6 19" id="KW-0349">Heme</keyword>
<dbReference type="GO" id="GO:0045275">
    <property type="term" value="C:respiratory chain complex III"/>
    <property type="evidence" value="ECO:0007669"/>
    <property type="project" value="InterPro"/>
</dbReference>
<feature type="binding site" description="axial binding residue" evidence="19">
    <location>
        <position position="183"/>
    </location>
    <ligand>
        <name>heme b</name>
        <dbReference type="ChEBI" id="CHEBI:60344"/>
        <label>b562</label>
    </ligand>
    <ligandPart>
        <name>Fe</name>
        <dbReference type="ChEBI" id="CHEBI:18248"/>
    </ligandPart>
</feature>
<keyword evidence="10" id="KW-0999">Mitochondrion inner membrane</keyword>
<feature type="transmembrane region" description="Helical" evidence="20">
    <location>
        <begin position="230"/>
        <end position="251"/>
    </location>
</feature>
<comment type="subcellular location">
    <subcellularLocation>
        <location evidence="2">Mitochondrion inner membrane</location>
        <topology evidence="2">Multi-pass membrane protein</topology>
    </subcellularLocation>
</comment>
<evidence type="ECO:0000256" key="16">
    <source>
        <dbReference type="ARBA" id="ARBA00023136"/>
    </source>
</evidence>
<keyword evidence="8 20" id="KW-0812">Transmembrane</keyword>
<evidence type="ECO:0000259" key="21">
    <source>
        <dbReference type="PROSITE" id="PS51002"/>
    </source>
</evidence>
<feature type="transmembrane region" description="Helical" evidence="20">
    <location>
        <begin position="140"/>
        <end position="167"/>
    </location>
</feature>
<keyword evidence="9 19" id="KW-0479">Metal-binding</keyword>
<dbReference type="InterPro" id="IPR036150">
    <property type="entry name" value="Cyt_b/b6_C_sf"/>
</dbReference>
<comment type="similarity">
    <text evidence="17 20">Belongs to the cytochrome b family.</text>
</comment>
<dbReference type="SUPFAM" id="SSF81342">
    <property type="entry name" value="Transmembrane di-heme cytochromes"/>
    <property type="match status" value="1"/>
</dbReference>
<dbReference type="GO" id="GO:0005743">
    <property type="term" value="C:mitochondrial inner membrane"/>
    <property type="evidence" value="ECO:0007669"/>
    <property type="project" value="UniProtKB-SubCell"/>
</dbReference>
<evidence type="ECO:0000256" key="1">
    <source>
        <dbReference type="ARBA" id="ARBA00002566"/>
    </source>
</evidence>
<accession>E3UHH7</accession>
<keyword evidence="14" id="KW-0830">Ubiquinone</keyword>
<evidence type="ECO:0000256" key="5">
    <source>
        <dbReference type="ARBA" id="ARBA00022448"/>
    </source>
</evidence>
<comment type="cofactor">
    <cofactor evidence="19">
        <name>heme</name>
        <dbReference type="ChEBI" id="CHEBI:30413"/>
    </cofactor>
    <text evidence="19">Binds 2 heme groups non-covalently.</text>
</comment>
<feature type="transmembrane region" description="Helical" evidence="20">
    <location>
        <begin position="179"/>
        <end position="200"/>
    </location>
</feature>
<feature type="domain" description="Cytochrome b/b6 N-terminal region profile" evidence="21">
    <location>
        <begin position="1"/>
        <end position="210"/>
    </location>
</feature>
<dbReference type="PIRSF" id="PIRSF038885">
    <property type="entry name" value="COB"/>
    <property type="match status" value="1"/>
</dbReference>
<dbReference type="EMBL" id="HM367070">
    <property type="protein sequence ID" value="ADI92915.1"/>
    <property type="molecule type" value="Genomic_DNA"/>
</dbReference>
<evidence type="ECO:0000256" key="19">
    <source>
        <dbReference type="PIRSR" id="PIRSR038885-2"/>
    </source>
</evidence>
<keyword evidence="15 20" id="KW-0496">Mitochondrion</keyword>
<evidence type="ECO:0000256" key="2">
    <source>
        <dbReference type="ARBA" id="ARBA00004448"/>
    </source>
</evidence>
<feature type="transmembrane region" description="Helical" evidence="20">
    <location>
        <begin position="320"/>
        <end position="340"/>
    </location>
</feature>
<dbReference type="PROSITE" id="PS51003">
    <property type="entry name" value="CYTB_CTER"/>
    <property type="match status" value="1"/>
</dbReference>
<comment type="function">
    <text evidence="1 20">Component of the ubiquinol-cytochrome c reductase complex (complex III or cytochrome b-c1 complex) that is part of the mitochondrial respiratory chain. The b-c1 complex mediates electron transfer from ubiquinol to cytochrome c. Contributes to the generation of a proton gradient across the mitochondrial membrane that is then used for ATP synthesis.</text>
</comment>
<dbReference type="InterPro" id="IPR027387">
    <property type="entry name" value="Cytb/b6-like_sf"/>
</dbReference>
<dbReference type="InterPro" id="IPR005797">
    <property type="entry name" value="Cyt_b/b6_N"/>
</dbReference>
<evidence type="ECO:0000256" key="11">
    <source>
        <dbReference type="ARBA" id="ARBA00022982"/>
    </source>
</evidence>
<dbReference type="PANTHER" id="PTHR19271">
    <property type="entry name" value="CYTOCHROME B"/>
    <property type="match status" value="1"/>
</dbReference>
<feature type="transmembrane region" description="Helical" evidence="20">
    <location>
        <begin position="346"/>
        <end position="368"/>
    </location>
</feature>
<comment type="cofactor">
    <cofactor evidence="20">
        <name>heme b</name>
        <dbReference type="ChEBI" id="CHEBI:60344"/>
    </cofactor>
    <text evidence="20">Binds 2 heme groups non-covalently.</text>
</comment>
<evidence type="ECO:0000256" key="3">
    <source>
        <dbReference type="ARBA" id="ARBA00011649"/>
    </source>
</evidence>
<dbReference type="SUPFAM" id="SSF81648">
    <property type="entry name" value="a domain/subunit of cytochrome bc1 complex (Ubiquinol-cytochrome c reductase)"/>
    <property type="match status" value="1"/>
</dbReference>
<keyword evidence="7 20" id="KW-0679">Respiratory chain</keyword>
<dbReference type="Pfam" id="PF00032">
    <property type="entry name" value="Cytochrom_B_C"/>
    <property type="match status" value="1"/>
</dbReference>
<dbReference type="InterPro" id="IPR048260">
    <property type="entry name" value="Cytochrome_b_C_euk/bac"/>
</dbReference>
<feature type="binding site" description="axial binding residue" evidence="19">
    <location>
        <position position="197"/>
    </location>
    <ligand>
        <name>heme b</name>
        <dbReference type="ChEBI" id="CHEBI:60344"/>
        <label>b566</label>
    </ligand>
    <ligandPart>
        <name>Fe</name>
        <dbReference type="ChEBI" id="CHEBI:18248"/>
    </ligandPart>
</feature>
<evidence type="ECO:0000256" key="12">
    <source>
        <dbReference type="ARBA" id="ARBA00022989"/>
    </source>
</evidence>
<keyword evidence="5 20" id="KW-0813">Transport</keyword>
<keyword evidence="13 19" id="KW-0408">Iron</keyword>
<evidence type="ECO:0000259" key="22">
    <source>
        <dbReference type="PROSITE" id="PS51003"/>
    </source>
</evidence>
<evidence type="ECO:0000256" key="9">
    <source>
        <dbReference type="ARBA" id="ARBA00022723"/>
    </source>
</evidence>
<dbReference type="AlphaFoldDB" id="E3UHH7"/>
<dbReference type="GeneID" id="9978578"/>
<dbReference type="PANTHER" id="PTHR19271:SF16">
    <property type="entry name" value="CYTOCHROME B"/>
    <property type="match status" value="1"/>
</dbReference>
<dbReference type="CDD" id="cd00284">
    <property type="entry name" value="Cytochrome_b_N"/>
    <property type="match status" value="1"/>
</dbReference>
<dbReference type="GO" id="GO:0046872">
    <property type="term" value="F:metal ion binding"/>
    <property type="evidence" value="ECO:0007669"/>
    <property type="project" value="UniProtKB-UniRule"/>
</dbReference>
<dbReference type="InterPro" id="IPR005798">
    <property type="entry name" value="Cyt_b/b6_C"/>
</dbReference>
<evidence type="ECO:0000256" key="4">
    <source>
        <dbReference type="ARBA" id="ARBA00013531"/>
    </source>
</evidence>
<feature type="transmembrane region" description="Helical" evidence="20">
    <location>
        <begin position="288"/>
        <end position="308"/>
    </location>
</feature>
<evidence type="ECO:0000256" key="20">
    <source>
        <dbReference type="RuleBase" id="RU362117"/>
    </source>
</evidence>
<organism evidence="23">
    <name type="scientific">Opilio parietinus</name>
    <dbReference type="NCBI Taxonomy" id="121214"/>
    <lineage>
        <taxon>Eukaryota</taxon>
        <taxon>Metazoa</taxon>
        <taxon>Ecdysozoa</taxon>
        <taxon>Arthropoda</taxon>
        <taxon>Chelicerata</taxon>
        <taxon>Arachnida</taxon>
        <taxon>Opiliones</taxon>
        <taxon>Palpatores</taxon>
        <taxon>Phalangioidea</taxon>
        <taxon>Phalangiidae</taxon>
        <taxon>Opilio</taxon>
    </lineage>
</organism>
<feature type="binding site" description="axial binding residue" evidence="19">
    <location>
        <position position="84"/>
    </location>
    <ligand>
        <name>heme b</name>
        <dbReference type="ChEBI" id="CHEBI:60344"/>
        <label>b562</label>
    </ligand>
    <ligandPart>
        <name>Fe</name>
        <dbReference type="ChEBI" id="CHEBI:18248"/>
    </ligandPart>
</feature>
<evidence type="ECO:0000256" key="8">
    <source>
        <dbReference type="ARBA" id="ARBA00022692"/>
    </source>
</evidence>
<dbReference type="GO" id="GO:0016491">
    <property type="term" value="F:oxidoreductase activity"/>
    <property type="evidence" value="ECO:0007669"/>
    <property type="project" value="UniProtKB-UniRule"/>
</dbReference>
<gene>
    <name evidence="23" type="primary">CYTB</name>
</gene>
<feature type="domain" description="Cytochrome b/b6 C-terminal region profile" evidence="22">
    <location>
        <begin position="211"/>
        <end position="378"/>
    </location>
</feature>
<evidence type="ECO:0000256" key="18">
    <source>
        <dbReference type="PIRSR" id="PIRSR038885-1"/>
    </source>
</evidence>
<evidence type="ECO:0000256" key="15">
    <source>
        <dbReference type="ARBA" id="ARBA00023128"/>
    </source>
</evidence>
<dbReference type="InterPro" id="IPR030689">
    <property type="entry name" value="Cytochrome_b"/>
</dbReference>
<comment type="subunit">
    <text evidence="3">The main subunits of complex b-c1 are: cytochrome b, cytochrome c1 and the Rieske protein.</text>
</comment>
<dbReference type="CTD" id="4519"/>
<sequence>MKYPLRKTHPIIKVINSALVDLPAPANISYWWNFGSMLILCLIIQIITGIFLAMHYTADINLAFNSLSHIMRDVNMGWMFRFMHANGASLFFICIYTHIGRGIYYGSYKSITVWMTGVIILFILMATAFLGYVLPWGQMSFWGATVITNLFSAIPYIGSSLVTWLWGGFSVDNPTLTRFFTLHFLMPFILVAIIFMHIVFLHQKGSNNPLGLKSEGDKIPFHPYFTIKDMLGYTIVLLMFFSLILISPNLLGDPENFNKANSLVTPLHIQPEWYFLFAYAILRSIPNKLGGVLALVASIAFLTLFPAMKSNFQSLQFYPFNQILLWAWINLIILLTWIGASPVEPPFLLMGQMLTLAYFSYFIMHPLLMKTQDKLLMN</sequence>
<dbReference type="InterPro" id="IPR016174">
    <property type="entry name" value="Di-haem_cyt_TM"/>
</dbReference>
<evidence type="ECO:0000256" key="17">
    <source>
        <dbReference type="ARBA" id="ARBA00061233"/>
    </source>
</evidence>
<evidence type="ECO:0000256" key="14">
    <source>
        <dbReference type="ARBA" id="ARBA00023075"/>
    </source>
</evidence>
<feature type="binding site" description="axial binding residue" evidence="19">
    <location>
        <position position="98"/>
    </location>
    <ligand>
        <name>heme b</name>
        <dbReference type="ChEBI" id="CHEBI:60344"/>
        <label>b566</label>
    </ligand>
    <ligandPart>
        <name>Fe</name>
        <dbReference type="ChEBI" id="CHEBI:18248"/>
    </ligandPart>
</feature>
<protein>
    <recommendedName>
        <fullName evidence="4 20">Cytochrome b</fullName>
    </recommendedName>
</protein>
<dbReference type="RefSeq" id="YP_004021836.1">
    <property type="nucleotide sequence ID" value="NC_014700.1"/>
</dbReference>
<name>E3UHH7_9ARAC</name>
<dbReference type="GO" id="GO:0008121">
    <property type="term" value="F:quinol-cytochrome-c reductase activity"/>
    <property type="evidence" value="ECO:0007669"/>
    <property type="project" value="InterPro"/>
</dbReference>
<evidence type="ECO:0000256" key="7">
    <source>
        <dbReference type="ARBA" id="ARBA00022660"/>
    </source>
</evidence>
<dbReference type="InterPro" id="IPR048259">
    <property type="entry name" value="Cytochrome_b_N_euk/bac"/>
</dbReference>
<feature type="binding site" evidence="18">
    <location>
        <position position="202"/>
    </location>
    <ligand>
        <name>a ubiquinone</name>
        <dbReference type="ChEBI" id="CHEBI:16389"/>
    </ligand>
</feature>
<keyword evidence="11 20" id="KW-0249">Electron transport</keyword>
<evidence type="ECO:0000256" key="13">
    <source>
        <dbReference type="ARBA" id="ARBA00023004"/>
    </source>
</evidence>
<geneLocation type="mitochondrion" evidence="23"/>
<keyword evidence="12 20" id="KW-1133">Transmembrane helix</keyword>
<evidence type="ECO:0000256" key="6">
    <source>
        <dbReference type="ARBA" id="ARBA00022617"/>
    </source>
</evidence>
<keyword evidence="16 20" id="KW-0472">Membrane</keyword>